<keyword evidence="3 6" id="KW-0378">Hydrolase</keyword>
<dbReference type="PANTHER" id="PTHR46233">
    <property type="entry name" value="HYDROXYACYLGLUTATHIONE HYDROLASE GLOC"/>
    <property type="match status" value="1"/>
</dbReference>
<feature type="domain" description="Metallo-beta-lactamase" evidence="5">
    <location>
        <begin position="12"/>
        <end position="190"/>
    </location>
</feature>
<dbReference type="InterPro" id="IPR001279">
    <property type="entry name" value="Metallo-B-lactamas"/>
</dbReference>
<reference evidence="6" key="1">
    <citation type="journal article" date="2020" name="mSystems">
        <title>Genome- and Community-Level Interaction Insights into Carbon Utilization and Element Cycling Functions of Hydrothermarchaeota in Hydrothermal Sediment.</title>
        <authorList>
            <person name="Zhou Z."/>
            <person name="Liu Y."/>
            <person name="Xu W."/>
            <person name="Pan J."/>
            <person name="Luo Z.H."/>
            <person name="Li M."/>
        </authorList>
    </citation>
    <scope>NUCLEOTIDE SEQUENCE [LARGE SCALE GENOMIC DNA]</scope>
    <source>
        <strain evidence="6">SpSt-132</strain>
    </source>
</reference>
<proteinExistence type="predicted"/>
<organism evidence="6">
    <name type="scientific">Hydrogenobacter sp</name>
    <dbReference type="NCBI Taxonomy" id="2152829"/>
    <lineage>
        <taxon>Bacteria</taxon>
        <taxon>Pseudomonadati</taxon>
        <taxon>Aquificota</taxon>
        <taxon>Aquificia</taxon>
        <taxon>Aquificales</taxon>
        <taxon>Aquificaceae</taxon>
        <taxon>Hydrogenobacter</taxon>
    </lineage>
</organism>
<name>A0A7C2Z3K6_9AQUI</name>
<dbReference type="Pfam" id="PF00753">
    <property type="entry name" value="Lactamase_B"/>
    <property type="match status" value="1"/>
</dbReference>
<dbReference type="GO" id="GO:0046872">
    <property type="term" value="F:metal ion binding"/>
    <property type="evidence" value="ECO:0007669"/>
    <property type="project" value="UniProtKB-KW"/>
</dbReference>
<dbReference type="AlphaFoldDB" id="A0A7C2Z3K6"/>
<comment type="cofactor">
    <cofactor evidence="1">
        <name>Zn(2+)</name>
        <dbReference type="ChEBI" id="CHEBI:29105"/>
    </cofactor>
</comment>
<evidence type="ECO:0000256" key="3">
    <source>
        <dbReference type="ARBA" id="ARBA00022801"/>
    </source>
</evidence>
<protein>
    <submittedName>
        <fullName evidence="6">MBL fold metallo-hydrolase</fullName>
    </submittedName>
</protein>
<keyword evidence="4" id="KW-0862">Zinc</keyword>
<sequence>MLLKVLPVGLLSVNCSIVVDEESGEALVVDPGADPQRIIKELEPFELVGIIATHGHIDHVGQVKTLKENFNAPFYMHPADKFLLSNPLWPGFERQIGANFPCPDPDVELKDGMEIRLGKSKLKVIHTPGHTPGLCCLYSEEDKTLIAGDLLFKGGVGRWDLPGGSLEDLRRSLKRIFSELEDDVLVITGHYEETTIGQERLFNPYLRSLFV</sequence>
<dbReference type="PANTHER" id="PTHR46233:SF3">
    <property type="entry name" value="HYDROXYACYLGLUTATHIONE HYDROLASE GLOC"/>
    <property type="match status" value="1"/>
</dbReference>
<accession>A0A7C2Z3K6</accession>
<evidence type="ECO:0000256" key="1">
    <source>
        <dbReference type="ARBA" id="ARBA00001947"/>
    </source>
</evidence>
<dbReference type="EMBL" id="DSFP01000068">
    <property type="protein sequence ID" value="HEW46649.1"/>
    <property type="molecule type" value="Genomic_DNA"/>
</dbReference>
<evidence type="ECO:0000256" key="4">
    <source>
        <dbReference type="ARBA" id="ARBA00022833"/>
    </source>
</evidence>
<comment type="caution">
    <text evidence="6">The sequence shown here is derived from an EMBL/GenBank/DDBJ whole genome shotgun (WGS) entry which is preliminary data.</text>
</comment>
<keyword evidence="2" id="KW-0479">Metal-binding</keyword>
<evidence type="ECO:0000256" key="2">
    <source>
        <dbReference type="ARBA" id="ARBA00022723"/>
    </source>
</evidence>
<evidence type="ECO:0000259" key="5">
    <source>
        <dbReference type="SMART" id="SM00849"/>
    </source>
</evidence>
<dbReference type="GO" id="GO:0016787">
    <property type="term" value="F:hydrolase activity"/>
    <property type="evidence" value="ECO:0007669"/>
    <property type="project" value="UniProtKB-KW"/>
</dbReference>
<dbReference type="SUPFAM" id="SSF56281">
    <property type="entry name" value="Metallo-hydrolase/oxidoreductase"/>
    <property type="match status" value="1"/>
</dbReference>
<dbReference type="CDD" id="cd06262">
    <property type="entry name" value="metallo-hydrolase-like_MBL-fold"/>
    <property type="match status" value="1"/>
</dbReference>
<gene>
    <name evidence="6" type="ORF">ENO47_08325</name>
</gene>
<evidence type="ECO:0000313" key="6">
    <source>
        <dbReference type="EMBL" id="HEW46649.1"/>
    </source>
</evidence>
<dbReference type="SMART" id="SM00849">
    <property type="entry name" value="Lactamase_B"/>
    <property type="match status" value="1"/>
</dbReference>
<dbReference type="InterPro" id="IPR051453">
    <property type="entry name" value="MBL_Glyoxalase_II"/>
</dbReference>
<dbReference type="Gene3D" id="3.60.15.10">
    <property type="entry name" value="Ribonuclease Z/Hydroxyacylglutathione hydrolase-like"/>
    <property type="match status" value="1"/>
</dbReference>
<dbReference type="InterPro" id="IPR036866">
    <property type="entry name" value="RibonucZ/Hydroxyglut_hydro"/>
</dbReference>